<comment type="caution">
    <text evidence="1">The sequence shown here is derived from an EMBL/GenBank/DDBJ whole genome shotgun (WGS) entry which is preliminary data.</text>
</comment>
<proteinExistence type="predicted"/>
<name>U2J8V3_9SPHI</name>
<evidence type="ECO:0000313" key="2">
    <source>
        <dbReference type="Proteomes" id="UP000016584"/>
    </source>
</evidence>
<gene>
    <name evidence="1" type="ORF">M472_09820</name>
</gene>
<organism evidence="1 2">
    <name type="scientific">Sphingobacterium paucimobilis HER1398</name>
    <dbReference type="NCBI Taxonomy" id="1346330"/>
    <lineage>
        <taxon>Bacteria</taxon>
        <taxon>Pseudomonadati</taxon>
        <taxon>Bacteroidota</taxon>
        <taxon>Sphingobacteriia</taxon>
        <taxon>Sphingobacteriales</taxon>
        <taxon>Sphingobacteriaceae</taxon>
        <taxon>Sphingobacterium</taxon>
    </lineage>
</organism>
<dbReference type="OrthoDB" id="709488at2"/>
<accession>U2J8V3</accession>
<evidence type="ECO:0000313" key="1">
    <source>
        <dbReference type="EMBL" id="ERJ59068.1"/>
    </source>
</evidence>
<keyword evidence="2" id="KW-1185">Reference proteome</keyword>
<reference evidence="1 2" key="1">
    <citation type="journal article" date="2013" name="Genome Announc.">
        <title>The Draft Genome Sequence of Sphingomonas paucimobilis Strain HER1398 (Proteobacteria), Host to the Giant PAU Phage, Indicates That It Is a Member of the Genus Sphingobacterium (Bacteroidetes).</title>
        <authorList>
            <person name="White R.A.III."/>
            <person name="Suttle C.A."/>
        </authorList>
    </citation>
    <scope>NUCLEOTIDE SEQUENCE [LARGE SCALE GENOMIC DNA]</scope>
    <source>
        <strain evidence="1 2">HER1398</strain>
    </source>
</reference>
<dbReference type="RefSeq" id="WP_021070561.1">
    <property type="nucleotide sequence ID" value="NZ_ATDL01000015.1"/>
</dbReference>
<evidence type="ECO:0008006" key="3">
    <source>
        <dbReference type="Google" id="ProtNLM"/>
    </source>
</evidence>
<dbReference type="Proteomes" id="UP000016584">
    <property type="component" value="Unassembled WGS sequence"/>
</dbReference>
<protein>
    <recommendedName>
        <fullName evidence="3">ACT domain-containing protein</fullName>
    </recommendedName>
</protein>
<dbReference type="PATRIC" id="fig|1346330.5.peg.2399"/>
<dbReference type="AlphaFoldDB" id="U2J8V3"/>
<sequence>MTSKLFNISCKSSHDTLSKLLQHISTTGYRLCAVSQSATDVHEVSLITIELEIEARSIDLFIEEVMRIDGILDVIVSFGSPLKIATYQMRYDNDTLDLLDILRSHNTQVIHIEAKRLLIVHIATEKDIRLLYNKLDNASLLGFCQMPIAMADPLCWDKVNSK</sequence>
<dbReference type="EMBL" id="ATDL01000015">
    <property type="protein sequence ID" value="ERJ59068.1"/>
    <property type="molecule type" value="Genomic_DNA"/>
</dbReference>